<comment type="caution">
    <text evidence="3">The sequence shown here is derived from an EMBL/GenBank/DDBJ whole genome shotgun (WGS) entry which is preliminary data.</text>
</comment>
<keyword evidence="2" id="KW-1133">Transmembrane helix</keyword>
<evidence type="ECO:0000313" key="4">
    <source>
        <dbReference type="Proteomes" id="UP000024635"/>
    </source>
</evidence>
<evidence type="ECO:0000313" key="3">
    <source>
        <dbReference type="EMBL" id="EYC19133.1"/>
    </source>
</evidence>
<feature type="region of interest" description="Disordered" evidence="1">
    <location>
        <begin position="83"/>
        <end position="142"/>
    </location>
</feature>
<evidence type="ECO:0000256" key="2">
    <source>
        <dbReference type="SAM" id="Phobius"/>
    </source>
</evidence>
<feature type="transmembrane region" description="Helical" evidence="2">
    <location>
        <begin position="20"/>
        <end position="38"/>
    </location>
</feature>
<evidence type="ECO:0000256" key="1">
    <source>
        <dbReference type="SAM" id="MobiDB-lite"/>
    </source>
</evidence>
<accession>A0A016UXE3</accession>
<keyword evidence="2" id="KW-0472">Membrane</keyword>
<dbReference type="AlphaFoldDB" id="A0A016UXE3"/>
<sequence length="214" mass="23826">MRKIFMFVCLIKFRLGNLSVSIAFIPYSLLFIGSLVISRNQHLGTQIMTEESSRFAVVKDKQFVKSEDQAAEPSPAARINIEESGKEIQRKGRPDLAKAEMDEKSSWLGPAKNKNQGNDVNESNKIMPTNGQQPPAIEKSPSAPNNQLAFQNIEREAVDQAMATFIDEFAERMMAIETYFADDIVVVAENVANARYAFDSDQPGVFLSQSTSLI</sequence>
<feature type="compositionally biased region" description="Polar residues" evidence="1">
    <location>
        <begin position="113"/>
        <end position="133"/>
    </location>
</feature>
<gene>
    <name evidence="3" type="primary">Acey_s0025.g1191</name>
    <name evidence="3" type="ORF">Y032_0025g1191</name>
</gene>
<dbReference type="Proteomes" id="UP000024635">
    <property type="component" value="Unassembled WGS sequence"/>
</dbReference>
<keyword evidence="4" id="KW-1185">Reference proteome</keyword>
<feature type="compositionally biased region" description="Basic and acidic residues" evidence="1">
    <location>
        <begin position="83"/>
        <end position="105"/>
    </location>
</feature>
<organism evidence="3 4">
    <name type="scientific">Ancylostoma ceylanicum</name>
    <dbReference type="NCBI Taxonomy" id="53326"/>
    <lineage>
        <taxon>Eukaryota</taxon>
        <taxon>Metazoa</taxon>
        <taxon>Ecdysozoa</taxon>
        <taxon>Nematoda</taxon>
        <taxon>Chromadorea</taxon>
        <taxon>Rhabditida</taxon>
        <taxon>Rhabditina</taxon>
        <taxon>Rhabditomorpha</taxon>
        <taxon>Strongyloidea</taxon>
        <taxon>Ancylostomatidae</taxon>
        <taxon>Ancylostomatinae</taxon>
        <taxon>Ancylostoma</taxon>
    </lineage>
</organism>
<proteinExistence type="predicted"/>
<protein>
    <submittedName>
        <fullName evidence="3">Uncharacterized protein</fullName>
    </submittedName>
</protein>
<reference evidence="4" key="1">
    <citation type="journal article" date="2015" name="Nat. Genet.">
        <title>The genome and transcriptome of the zoonotic hookworm Ancylostoma ceylanicum identify infection-specific gene families.</title>
        <authorList>
            <person name="Schwarz E.M."/>
            <person name="Hu Y."/>
            <person name="Antoshechkin I."/>
            <person name="Miller M.M."/>
            <person name="Sternberg P.W."/>
            <person name="Aroian R.V."/>
        </authorList>
    </citation>
    <scope>NUCLEOTIDE SEQUENCE</scope>
    <source>
        <strain evidence="4">HY135</strain>
    </source>
</reference>
<dbReference type="EMBL" id="JARK01001361">
    <property type="protein sequence ID" value="EYC19133.1"/>
    <property type="molecule type" value="Genomic_DNA"/>
</dbReference>
<name>A0A016UXE3_9BILA</name>
<keyword evidence="2" id="KW-0812">Transmembrane</keyword>